<gene>
    <name evidence="2" type="ORF">F4Y60_00800</name>
</gene>
<dbReference type="PANTHER" id="PTHR34406:SF1">
    <property type="entry name" value="PROTEIN YCEI"/>
    <property type="match status" value="1"/>
</dbReference>
<dbReference type="Pfam" id="PF04264">
    <property type="entry name" value="YceI"/>
    <property type="match status" value="1"/>
</dbReference>
<name>A0A6B0Y0V4_9RHOB</name>
<proteinExistence type="predicted"/>
<accession>A0A6B0Y0V4</accession>
<dbReference type="InterPro" id="IPR036761">
    <property type="entry name" value="TTHA0802/YceI-like_sf"/>
</dbReference>
<evidence type="ECO:0000313" key="2">
    <source>
        <dbReference type="EMBL" id="MXY32636.1"/>
    </source>
</evidence>
<comment type="caution">
    <text evidence="2">The sequence shown here is derived from an EMBL/GenBank/DDBJ whole genome shotgun (WGS) entry which is preliminary data.</text>
</comment>
<dbReference type="EMBL" id="VXRY01000032">
    <property type="protein sequence ID" value="MXY32636.1"/>
    <property type="molecule type" value="Genomic_DNA"/>
</dbReference>
<sequence>MLILTSTSGLRHVASMLSRRLILMGLCTLPLPAHASLRRYELESHASRAGFTYWMNGAWRKGEMPVGRADFQIDPSDLAASSTDVTLRADKVRTGFFLATSILKSAAMLNTERFPTIRFVSTAVRPAQSGRLSDGAKLAGELTIRDVTQAVTFDTLFTPGADRGPDDLSRLTVRLAGRISRSSFGASGYRALVGDKVGLNVMMAMRAIN</sequence>
<reference evidence="2" key="1">
    <citation type="submission" date="2019-09" db="EMBL/GenBank/DDBJ databases">
        <title>Characterisation of the sponge microbiome using genome-centric metagenomics.</title>
        <authorList>
            <person name="Engelberts J.P."/>
            <person name="Robbins S.J."/>
            <person name="De Goeij J.M."/>
            <person name="Aranda M."/>
            <person name="Bell S.C."/>
            <person name="Webster N.S."/>
        </authorList>
    </citation>
    <scope>NUCLEOTIDE SEQUENCE</scope>
    <source>
        <strain evidence="2">SB0664_bin_43</strain>
    </source>
</reference>
<organism evidence="2">
    <name type="scientific">Boseongicola sp. SB0664_bin_43</name>
    <dbReference type="NCBI Taxonomy" id="2604844"/>
    <lineage>
        <taxon>Bacteria</taxon>
        <taxon>Pseudomonadati</taxon>
        <taxon>Pseudomonadota</taxon>
        <taxon>Alphaproteobacteria</taxon>
        <taxon>Rhodobacterales</taxon>
        <taxon>Paracoccaceae</taxon>
        <taxon>Boseongicola</taxon>
    </lineage>
</organism>
<dbReference type="InterPro" id="IPR007372">
    <property type="entry name" value="Lipid/polyisoprenoid-bd_YceI"/>
</dbReference>
<dbReference type="SUPFAM" id="SSF101874">
    <property type="entry name" value="YceI-like"/>
    <property type="match status" value="1"/>
</dbReference>
<dbReference type="Gene3D" id="2.40.128.110">
    <property type="entry name" value="Lipid/polyisoprenoid-binding, YceI-like"/>
    <property type="match status" value="1"/>
</dbReference>
<evidence type="ECO:0000259" key="1">
    <source>
        <dbReference type="SMART" id="SM00867"/>
    </source>
</evidence>
<protein>
    <submittedName>
        <fullName evidence="2">YceI family protein</fullName>
    </submittedName>
</protein>
<feature type="domain" description="Lipid/polyisoprenoid-binding YceI-like" evidence="1">
    <location>
        <begin position="39"/>
        <end position="206"/>
    </location>
</feature>
<dbReference type="AlphaFoldDB" id="A0A6B0Y0V4"/>
<dbReference type="PANTHER" id="PTHR34406">
    <property type="entry name" value="PROTEIN YCEI"/>
    <property type="match status" value="1"/>
</dbReference>
<dbReference type="SMART" id="SM00867">
    <property type="entry name" value="YceI"/>
    <property type="match status" value="1"/>
</dbReference>